<reference evidence="1 2" key="1">
    <citation type="submission" date="2018-12" db="EMBL/GenBank/DDBJ databases">
        <authorList>
            <consortium name="Pathogen Informatics"/>
        </authorList>
    </citation>
    <scope>NUCLEOTIDE SEQUENCE [LARGE SCALE GENOMIC DNA]</scope>
    <source>
        <strain evidence="1 2">NCTC11214</strain>
    </source>
</reference>
<dbReference type="EMBL" id="LR134117">
    <property type="protein sequence ID" value="VDZ51564.1"/>
    <property type="molecule type" value="Genomic_DNA"/>
</dbReference>
<gene>
    <name evidence="1" type="ORF">NCTC11214_00263</name>
</gene>
<dbReference type="KEGG" id="sof:NCTC11214_00263"/>
<sequence length="168" mass="18566">MSFYKIHTPVAIAAWDAMHQADAELRKQGTAFAELFGARPVFKNDVTSTSFHGIRFHGTTYVSESLWTQPTSNNGFCSWPKSKAPRGMSAEHKALMGLWNNNRPKKSVDVSAFYPAIGLDWGILFMTGFAMFRHADTIYIETGARPKADAGAVEILGSEYSAAKREAK</sequence>
<dbReference type="Proteomes" id="UP000281391">
    <property type="component" value="Chromosome"/>
</dbReference>
<proteinExistence type="predicted"/>
<dbReference type="AlphaFoldDB" id="A0A3S4DBK9"/>
<name>A0A3S4DBK9_SEROD</name>
<protein>
    <submittedName>
        <fullName evidence="1">Uncharacterized protein</fullName>
    </submittedName>
</protein>
<organism evidence="1 2">
    <name type="scientific">Serratia odorifera</name>
    <dbReference type="NCBI Taxonomy" id="618"/>
    <lineage>
        <taxon>Bacteria</taxon>
        <taxon>Pseudomonadati</taxon>
        <taxon>Pseudomonadota</taxon>
        <taxon>Gammaproteobacteria</taxon>
        <taxon>Enterobacterales</taxon>
        <taxon>Yersiniaceae</taxon>
        <taxon>Serratia</taxon>
    </lineage>
</organism>
<dbReference type="RefSeq" id="WP_004954260.1">
    <property type="nucleotide sequence ID" value="NZ_LR134117.1"/>
</dbReference>
<evidence type="ECO:0000313" key="2">
    <source>
        <dbReference type="Proteomes" id="UP000281391"/>
    </source>
</evidence>
<evidence type="ECO:0000313" key="1">
    <source>
        <dbReference type="EMBL" id="VDZ51564.1"/>
    </source>
</evidence>
<accession>A0A3S4DBK9</accession>